<reference evidence="2" key="1">
    <citation type="journal article" date="2013" name="Nat. Commun.">
        <title>Whole-genome sequencing of Oryza brachyantha reveals mechanisms underlying Oryza genome evolution.</title>
        <authorList>
            <person name="Chen J."/>
            <person name="Huang Q."/>
            <person name="Gao D."/>
            <person name="Wang J."/>
            <person name="Lang Y."/>
            <person name="Liu T."/>
            <person name="Li B."/>
            <person name="Bai Z."/>
            <person name="Luis Goicoechea J."/>
            <person name="Liang C."/>
            <person name="Chen C."/>
            <person name="Zhang W."/>
            <person name="Sun S."/>
            <person name="Liao Y."/>
            <person name="Zhang X."/>
            <person name="Yang L."/>
            <person name="Song C."/>
            <person name="Wang M."/>
            <person name="Shi J."/>
            <person name="Liu G."/>
            <person name="Liu J."/>
            <person name="Zhou H."/>
            <person name="Zhou W."/>
            <person name="Yu Q."/>
            <person name="An N."/>
            <person name="Chen Y."/>
            <person name="Cai Q."/>
            <person name="Wang B."/>
            <person name="Liu B."/>
            <person name="Min J."/>
            <person name="Huang Y."/>
            <person name="Wu H."/>
            <person name="Li Z."/>
            <person name="Zhang Y."/>
            <person name="Yin Y."/>
            <person name="Song W."/>
            <person name="Jiang J."/>
            <person name="Jackson S.A."/>
            <person name="Wing R.A."/>
            <person name="Wang J."/>
            <person name="Chen M."/>
        </authorList>
    </citation>
    <scope>NUCLEOTIDE SEQUENCE [LARGE SCALE GENOMIC DNA]</scope>
    <source>
        <strain evidence="2">cv. IRGC 101232</strain>
    </source>
</reference>
<dbReference type="AlphaFoldDB" id="J3LTG9"/>
<dbReference type="HOGENOM" id="CLU_1772877_0_0_1"/>
<protein>
    <submittedName>
        <fullName evidence="2">Uncharacterized protein</fullName>
    </submittedName>
</protein>
<dbReference type="Gramene" id="OB03G43450.1">
    <property type="protein sequence ID" value="OB03G43450.1"/>
    <property type="gene ID" value="OB03G43450"/>
</dbReference>
<evidence type="ECO:0000313" key="2">
    <source>
        <dbReference type="EnsemblPlants" id="OB03G43450.1"/>
    </source>
</evidence>
<proteinExistence type="predicted"/>
<organism evidence="2">
    <name type="scientific">Oryza brachyantha</name>
    <name type="common">malo sina</name>
    <dbReference type="NCBI Taxonomy" id="4533"/>
    <lineage>
        <taxon>Eukaryota</taxon>
        <taxon>Viridiplantae</taxon>
        <taxon>Streptophyta</taxon>
        <taxon>Embryophyta</taxon>
        <taxon>Tracheophyta</taxon>
        <taxon>Spermatophyta</taxon>
        <taxon>Magnoliopsida</taxon>
        <taxon>Liliopsida</taxon>
        <taxon>Poales</taxon>
        <taxon>Poaceae</taxon>
        <taxon>BOP clade</taxon>
        <taxon>Oryzoideae</taxon>
        <taxon>Oryzeae</taxon>
        <taxon>Oryzinae</taxon>
        <taxon>Oryza</taxon>
    </lineage>
</organism>
<accession>J3LTG9</accession>
<evidence type="ECO:0000256" key="1">
    <source>
        <dbReference type="SAM" id="MobiDB-lite"/>
    </source>
</evidence>
<sequence>SIADEAITGREVNCRSPSHRSLKPPIRADCVKWSCTKLSAQLLPLHGQLLWCDASSCSAKASPAFTPSAGDQDVNVLNMRCAPHDSHSILSMSTFTQPLRAQARELAACNISQVVGLYVASRRSKSPRSHGLHDGAESKAVPVASKL</sequence>
<dbReference type="EnsemblPlants" id="OB03G43450.1">
    <property type="protein sequence ID" value="OB03G43450.1"/>
    <property type="gene ID" value="OB03G43450"/>
</dbReference>
<dbReference type="Proteomes" id="UP000006038">
    <property type="component" value="Chromosome 3"/>
</dbReference>
<reference evidence="2" key="2">
    <citation type="submission" date="2013-04" db="UniProtKB">
        <authorList>
            <consortium name="EnsemblPlants"/>
        </authorList>
    </citation>
    <scope>IDENTIFICATION</scope>
</reference>
<keyword evidence="3" id="KW-1185">Reference proteome</keyword>
<feature type="region of interest" description="Disordered" evidence="1">
    <location>
        <begin position="125"/>
        <end position="147"/>
    </location>
</feature>
<name>J3LTG9_ORYBR</name>
<evidence type="ECO:0000313" key="3">
    <source>
        <dbReference type="Proteomes" id="UP000006038"/>
    </source>
</evidence>